<comment type="caution">
    <text evidence="2">The sequence shown here is derived from an EMBL/GenBank/DDBJ whole genome shotgun (WGS) entry which is preliminary data.</text>
</comment>
<dbReference type="RefSeq" id="WP_344598929.1">
    <property type="nucleotide sequence ID" value="NZ_BAAASO010000098.1"/>
</dbReference>
<sequence>MAPPEQLPMPAHDRLGADQQQKVPQSVFGQVVQKASEDSAITVGEGRLADLALQDKRLMPEHEGLDVLVSVAHRQKA</sequence>
<evidence type="ECO:0000313" key="3">
    <source>
        <dbReference type="Proteomes" id="UP000301309"/>
    </source>
</evidence>
<evidence type="ECO:0000256" key="1">
    <source>
        <dbReference type="SAM" id="MobiDB-lite"/>
    </source>
</evidence>
<dbReference type="Proteomes" id="UP000301309">
    <property type="component" value="Unassembled WGS sequence"/>
</dbReference>
<organism evidence="2 3">
    <name type="scientific">Streptomyces violaceusniger</name>
    <dbReference type="NCBI Taxonomy" id="68280"/>
    <lineage>
        <taxon>Bacteria</taxon>
        <taxon>Bacillati</taxon>
        <taxon>Actinomycetota</taxon>
        <taxon>Actinomycetes</taxon>
        <taxon>Kitasatosporales</taxon>
        <taxon>Streptomycetaceae</taxon>
        <taxon>Streptomyces</taxon>
        <taxon>Streptomyces violaceusniger group</taxon>
    </lineage>
</organism>
<dbReference type="EMBL" id="BJHW01000001">
    <property type="protein sequence ID" value="GDY52091.1"/>
    <property type="molecule type" value="Genomic_DNA"/>
</dbReference>
<keyword evidence="3" id="KW-1185">Reference proteome</keyword>
<gene>
    <name evidence="2" type="ORF">SVIO_027140</name>
</gene>
<name>A0A4D4KRY6_STRVO</name>
<dbReference type="AlphaFoldDB" id="A0A4D4KRY6"/>
<reference evidence="2 3" key="1">
    <citation type="journal article" date="2020" name="Int. J. Syst. Evol. Microbiol.">
        <title>Reclassification of Streptomyces castelarensis and Streptomyces sporoclivatus as later heterotypic synonyms of Streptomyces antimycoticus.</title>
        <authorList>
            <person name="Komaki H."/>
            <person name="Tamura T."/>
        </authorList>
    </citation>
    <scope>NUCLEOTIDE SEQUENCE [LARGE SCALE GENOMIC DNA]</scope>
    <source>
        <strain evidence="2 3">NBRC 13459</strain>
    </source>
</reference>
<evidence type="ECO:0000313" key="2">
    <source>
        <dbReference type="EMBL" id="GDY52091.1"/>
    </source>
</evidence>
<proteinExistence type="predicted"/>
<accession>A0A4D4KRY6</accession>
<feature type="region of interest" description="Disordered" evidence="1">
    <location>
        <begin position="1"/>
        <end position="21"/>
    </location>
</feature>
<protein>
    <submittedName>
        <fullName evidence="2">Uncharacterized protein</fullName>
    </submittedName>
</protein>